<dbReference type="SUPFAM" id="SSF50891">
    <property type="entry name" value="Cyclophilin-like"/>
    <property type="match status" value="1"/>
</dbReference>
<comment type="caution">
    <text evidence="5">The sequence shown here is derived from an EMBL/GenBank/DDBJ whole genome shotgun (WGS) entry which is preliminary data.</text>
</comment>
<keyword evidence="3" id="KW-0067">ATP-binding</keyword>
<evidence type="ECO:0000256" key="2">
    <source>
        <dbReference type="ARBA" id="ARBA00022801"/>
    </source>
</evidence>
<dbReference type="Gene3D" id="2.40.100.10">
    <property type="entry name" value="Cyclophilin-like"/>
    <property type="match status" value="1"/>
</dbReference>
<dbReference type="RefSeq" id="WP_344494432.1">
    <property type="nucleotide sequence ID" value="NZ_BAAAQX010000052.1"/>
</dbReference>
<dbReference type="PANTHER" id="PTHR43309">
    <property type="entry name" value="5-OXOPROLINASE SUBUNIT C"/>
    <property type="match status" value="1"/>
</dbReference>
<name>A0ABN3D1B4_9ACTN</name>
<evidence type="ECO:0000256" key="3">
    <source>
        <dbReference type="ARBA" id="ARBA00022840"/>
    </source>
</evidence>
<keyword evidence="2" id="KW-0378">Hydrolase</keyword>
<gene>
    <name evidence="5" type="ORF">GCM10009850_110470</name>
</gene>
<keyword evidence="6" id="KW-1185">Reference proteome</keyword>
<organism evidence="5 6">
    <name type="scientific">Nonomuraea monospora</name>
    <dbReference type="NCBI Taxonomy" id="568818"/>
    <lineage>
        <taxon>Bacteria</taxon>
        <taxon>Bacillati</taxon>
        <taxon>Actinomycetota</taxon>
        <taxon>Actinomycetes</taxon>
        <taxon>Streptosporangiales</taxon>
        <taxon>Streptosporangiaceae</taxon>
        <taxon>Nonomuraea</taxon>
    </lineage>
</organism>
<evidence type="ECO:0000313" key="5">
    <source>
        <dbReference type="EMBL" id="GAA2215579.1"/>
    </source>
</evidence>
<sequence length="351" mass="36019">MIEVVTPGPYATVQDLGRPGHAHLGVPRSGAADAPSLRLANRLVGNGETLAGIELTFGGARLRFHDGAWAALTGAPLVAASVETSGARAVGTPRTSDARAVGMRESPAARALGVTEASSTPALGVTEASSTPALGVTEASSTPALDLTEASGRRAVGMGAPFWVPAGGELRLGAPRWGLRTYVAVRGGIAVEPVLGSRSTDSLSGLGPEPLRAGTLLPVGRPEGVISVDLAPPPGPRPAVVRVLPGPRDDWFVPEAMAELCARPYQVTPDSNRVGVRLRGPRLERAKDGELPSEGMVTGAVQVPPSGQPIVFLADHPPTGGYPVIGVVPEADLPVIAQLRPGEEVRFTTRP</sequence>
<dbReference type="InterPro" id="IPR029000">
    <property type="entry name" value="Cyclophilin-like_dom_sf"/>
</dbReference>
<dbReference type="EMBL" id="BAAAQX010000052">
    <property type="protein sequence ID" value="GAA2215579.1"/>
    <property type="molecule type" value="Genomic_DNA"/>
</dbReference>
<evidence type="ECO:0000313" key="6">
    <source>
        <dbReference type="Proteomes" id="UP001499843"/>
    </source>
</evidence>
<protein>
    <recommendedName>
        <fullName evidence="4">Carboxyltransferase domain-containing protein</fullName>
    </recommendedName>
</protein>
<feature type="domain" description="Carboxyltransferase" evidence="4">
    <location>
        <begin position="23"/>
        <end position="349"/>
    </location>
</feature>
<accession>A0ABN3D1B4</accession>
<dbReference type="Pfam" id="PF02626">
    <property type="entry name" value="CT_A_B"/>
    <property type="match status" value="2"/>
</dbReference>
<keyword evidence="1" id="KW-0547">Nucleotide-binding</keyword>
<evidence type="ECO:0000256" key="1">
    <source>
        <dbReference type="ARBA" id="ARBA00022741"/>
    </source>
</evidence>
<evidence type="ECO:0000259" key="4">
    <source>
        <dbReference type="SMART" id="SM00797"/>
    </source>
</evidence>
<dbReference type="SMART" id="SM00797">
    <property type="entry name" value="AHS2"/>
    <property type="match status" value="1"/>
</dbReference>
<reference evidence="5 6" key="1">
    <citation type="journal article" date="2019" name="Int. J. Syst. Evol. Microbiol.">
        <title>The Global Catalogue of Microorganisms (GCM) 10K type strain sequencing project: providing services to taxonomists for standard genome sequencing and annotation.</title>
        <authorList>
            <consortium name="The Broad Institute Genomics Platform"/>
            <consortium name="The Broad Institute Genome Sequencing Center for Infectious Disease"/>
            <person name="Wu L."/>
            <person name="Ma J."/>
        </authorList>
    </citation>
    <scope>NUCLEOTIDE SEQUENCE [LARGE SCALE GENOMIC DNA]</scope>
    <source>
        <strain evidence="5 6">JCM 16114</strain>
    </source>
</reference>
<dbReference type="PANTHER" id="PTHR43309:SF3">
    <property type="entry name" value="5-OXOPROLINASE SUBUNIT C"/>
    <property type="match status" value="1"/>
</dbReference>
<proteinExistence type="predicted"/>
<dbReference type="Proteomes" id="UP001499843">
    <property type="component" value="Unassembled WGS sequence"/>
</dbReference>
<dbReference type="InterPro" id="IPR003778">
    <property type="entry name" value="CT_A_B"/>
</dbReference>
<dbReference type="InterPro" id="IPR052708">
    <property type="entry name" value="PxpC"/>
</dbReference>